<organism evidence="10 11">
    <name type="scientific">Rhodopirellula bahusiensis</name>
    <dbReference type="NCBI Taxonomy" id="2014065"/>
    <lineage>
        <taxon>Bacteria</taxon>
        <taxon>Pseudomonadati</taxon>
        <taxon>Planctomycetota</taxon>
        <taxon>Planctomycetia</taxon>
        <taxon>Pirellulales</taxon>
        <taxon>Pirellulaceae</taxon>
        <taxon>Rhodopirellula</taxon>
    </lineage>
</organism>
<dbReference type="PANTHER" id="PTHR30332">
    <property type="entry name" value="PROBABLE GENERAL SECRETION PATHWAY PROTEIN D"/>
    <property type="match status" value="1"/>
</dbReference>
<dbReference type="EMBL" id="NIZW01000002">
    <property type="protein sequence ID" value="PHQ36781.1"/>
    <property type="molecule type" value="Genomic_DNA"/>
</dbReference>
<evidence type="ECO:0000256" key="7">
    <source>
        <dbReference type="SAM" id="SignalP"/>
    </source>
</evidence>
<sequence>MTGKLIRLNQRKRSAKLATAKRVALALAIATSTAMGVSAQRPNQPQLKHVKVPASVAESVATRLSLQYLDQPGVTITPDDRPGGGLLVLAPPNLQNKIAADASTLSSSLAQVAGSQVATPITVHLVNITWREVEDALRIIAGEDVPVTTSRNGERASFTLTMEKRGGSTTRVEVDRRSNAVTLTTSPMMHNTWRKTIQAIDQAPRFAGEETRVYMLQYAKIASVQRAIRLLRDLDPKSGSGTSARPASNRTQPNFRTAAFQNDGGTAPDGAADVAPADDDVDGEDPAGPIGDPEIQFVPESGLIIVKGNKRDIQRVMDIVKDIEEKSKLTQPEIEVRQLQHADSNAVAALLTQLYEDVLSARQGDVSITALDSPNALLLIGRKEAIEAVNNLIEKIDQPIPDTDRLRVFRLQHASATDAEATIQTFFTNQPGGDEENRPGLGVRVRISADYRTNSLIVSASPRDLAEVTRLVEEIDVQKIPSTAEIKVFPLTNARAEDMVEVLQDSISGEPENIAGDTTNAATSLSIVSLNSPGNPILDSGILSGAVITADSNVNAVVVRAPAGGMPLIGELIRQLDQTPGIDSLVKVFTIENGDATQLTTALQNLFGEDAATNGTSVGAGNLGDLPSLSASESALTPLVFSTDIRTNSIIASGSAEDLEVVESILLRLDSEGFAERITEVIWLKHQIAENISTAITNYVSQRQQSRNVITQFQQGLGPLDLPDRDIVAVAEGQTNSILLSVSPRIYEEIRQLIDRLDRRPPMVLIKTLIAEVQLDDGFEIGGEFGLQDSLLFDRGKATGAIATANPASDPGFNFGGTSLPNSNSFGQENVASQGLTSFGANASQLTQLSGLNSGGFVFSAASESVNLFLRTLRVANRLQILSRPEIMTADNTEGFVQVGQSFPRPTELSFTGGTGGTASQPIIGIEDEEIGIILRVTPRVGADGLILMAIDASRSDINNNEGQIIGAFQDDVPIFVPAIDRTQAQATITAFDGQTVVFGGLIQKVRQNRTRRVPYLSDVPVLGTFFKYDSEIEQRSELLVVMTPILVTGHEDLEYVKQVESSRMSWCLADVVEMHGDVGLSGGYGLWGPAVGPTIYPDIHPTVDVFPAADMPGGGRAMKGGMVPPGTVINSVEGHVVPGSTNQLPSDVKLNPGESIIHNDWIEAPQGSMPTPQQGLPVDQLPPPVTSTPGEFLPAPASSGVPVTGAGFTGTKQAGPTTSPSGTKVQAKQVSARTPAKPAVETPAAEKPAGEDAPAKKRWFNFNRSK</sequence>
<dbReference type="Gene3D" id="3.30.1370.120">
    <property type="match status" value="5"/>
</dbReference>
<keyword evidence="11" id="KW-1185">Reference proteome</keyword>
<dbReference type="InterPro" id="IPR005644">
    <property type="entry name" value="NolW-like"/>
</dbReference>
<gene>
    <name evidence="10" type="ORF">CEE69_03410</name>
</gene>
<accession>A0A2G1WCQ5</accession>
<feature type="signal peptide" evidence="7">
    <location>
        <begin position="1"/>
        <end position="39"/>
    </location>
</feature>
<dbReference type="InterPro" id="IPR050810">
    <property type="entry name" value="Bact_Secretion_Sys_Channel"/>
</dbReference>
<proteinExistence type="inferred from homology"/>
<dbReference type="GO" id="GO:0015627">
    <property type="term" value="C:type II protein secretion system complex"/>
    <property type="evidence" value="ECO:0007669"/>
    <property type="project" value="TreeGrafter"/>
</dbReference>
<evidence type="ECO:0000313" key="11">
    <source>
        <dbReference type="Proteomes" id="UP000225740"/>
    </source>
</evidence>
<evidence type="ECO:0000259" key="9">
    <source>
        <dbReference type="Pfam" id="PF03958"/>
    </source>
</evidence>
<feature type="compositionally biased region" description="Acidic residues" evidence="6">
    <location>
        <begin position="276"/>
        <end position="285"/>
    </location>
</feature>
<feature type="region of interest" description="Disordered" evidence="6">
    <location>
        <begin position="234"/>
        <end position="293"/>
    </location>
</feature>
<dbReference type="PRINTS" id="PR00811">
    <property type="entry name" value="BCTERIALGSPD"/>
</dbReference>
<feature type="domain" description="NolW-like" evidence="9">
    <location>
        <begin position="122"/>
        <end position="205"/>
    </location>
</feature>
<evidence type="ECO:0000256" key="4">
    <source>
        <dbReference type="RuleBase" id="RU004003"/>
    </source>
</evidence>
<dbReference type="Pfam" id="PF03958">
    <property type="entry name" value="Secretin_N"/>
    <property type="match status" value="6"/>
</dbReference>
<dbReference type="RefSeq" id="WP_099259690.1">
    <property type="nucleotide sequence ID" value="NZ_NIZW01000002.1"/>
</dbReference>
<evidence type="ECO:0000259" key="8">
    <source>
        <dbReference type="Pfam" id="PF00263"/>
    </source>
</evidence>
<feature type="domain" description="NolW-like" evidence="9">
    <location>
        <begin position="679"/>
        <end position="762"/>
    </location>
</feature>
<feature type="chain" id="PRO_5013767036" evidence="7">
    <location>
        <begin position="40"/>
        <end position="1267"/>
    </location>
</feature>
<feature type="compositionally biased region" description="Low complexity" evidence="6">
    <location>
        <begin position="263"/>
        <end position="275"/>
    </location>
</feature>
<keyword evidence="3" id="KW-0472">Membrane</keyword>
<feature type="compositionally biased region" description="Polar residues" evidence="6">
    <location>
        <begin position="239"/>
        <end position="255"/>
    </location>
</feature>
<keyword evidence="2 7" id="KW-0732">Signal</keyword>
<feature type="domain" description="NolW-like" evidence="9">
    <location>
        <begin position="586"/>
        <end position="672"/>
    </location>
</feature>
<feature type="domain" description="NolW-like" evidence="9">
    <location>
        <begin position="407"/>
        <end position="479"/>
    </location>
</feature>
<reference evidence="10 11" key="1">
    <citation type="submission" date="2017-06" db="EMBL/GenBank/DDBJ databases">
        <title>Description of Rhodopirellula bahusiensis sp. nov.</title>
        <authorList>
            <person name="Kizina J."/>
            <person name="Harder J."/>
        </authorList>
    </citation>
    <scope>NUCLEOTIDE SEQUENCE [LARGE SCALE GENOMIC DNA]</scope>
    <source>
        <strain evidence="10 11">SWK21</strain>
    </source>
</reference>
<evidence type="ECO:0000256" key="1">
    <source>
        <dbReference type="ARBA" id="ARBA00004370"/>
    </source>
</evidence>
<dbReference type="InterPro" id="IPR038591">
    <property type="entry name" value="NolW-like_sf"/>
</dbReference>
<evidence type="ECO:0000256" key="2">
    <source>
        <dbReference type="ARBA" id="ARBA00022729"/>
    </source>
</evidence>
<evidence type="ECO:0000256" key="3">
    <source>
        <dbReference type="ARBA" id="ARBA00023136"/>
    </source>
</evidence>
<keyword evidence="5" id="KW-0813">Transport</keyword>
<protein>
    <submittedName>
        <fullName evidence="10">General secretion pathway protein GspD</fullName>
    </submittedName>
</protein>
<dbReference type="Proteomes" id="UP000225740">
    <property type="component" value="Unassembled WGS sequence"/>
</dbReference>
<evidence type="ECO:0000256" key="6">
    <source>
        <dbReference type="SAM" id="MobiDB-lite"/>
    </source>
</evidence>
<dbReference type="AlphaFoldDB" id="A0A2G1WCQ5"/>
<dbReference type="OrthoDB" id="9779724at2"/>
<comment type="caution">
    <text evidence="10">The sequence shown here is derived from an EMBL/GenBank/DDBJ whole genome shotgun (WGS) entry which is preliminary data.</text>
</comment>
<evidence type="ECO:0000313" key="10">
    <source>
        <dbReference type="EMBL" id="PHQ36781.1"/>
    </source>
</evidence>
<feature type="domain" description="Type II/III secretion system secretin-like" evidence="8">
    <location>
        <begin position="874"/>
        <end position="1048"/>
    </location>
</feature>
<feature type="region of interest" description="Disordered" evidence="6">
    <location>
        <begin position="1207"/>
        <end position="1267"/>
    </location>
</feature>
<comment type="subcellular location">
    <subcellularLocation>
        <location evidence="5">Cell outer membrane</location>
    </subcellularLocation>
    <subcellularLocation>
        <location evidence="1">Membrane</location>
    </subcellularLocation>
</comment>
<name>A0A2G1WCQ5_9BACT</name>
<dbReference type="GO" id="GO:0009279">
    <property type="term" value="C:cell outer membrane"/>
    <property type="evidence" value="ECO:0007669"/>
    <property type="project" value="UniProtKB-SubCell"/>
</dbReference>
<comment type="similarity">
    <text evidence="4">Belongs to the bacterial secretin family.</text>
</comment>
<feature type="domain" description="NolW-like" evidence="9">
    <location>
        <begin position="487"/>
        <end position="579"/>
    </location>
</feature>
<feature type="compositionally biased region" description="Polar residues" evidence="6">
    <location>
        <begin position="1211"/>
        <end position="1233"/>
    </location>
</feature>
<dbReference type="Pfam" id="PF00263">
    <property type="entry name" value="Secretin"/>
    <property type="match status" value="1"/>
</dbReference>
<dbReference type="InterPro" id="IPR001775">
    <property type="entry name" value="GspD/PilQ"/>
</dbReference>
<dbReference type="GeneID" id="90607311"/>
<feature type="domain" description="NolW-like" evidence="9">
    <location>
        <begin position="335"/>
        <end position="400"/>
    </location>
</feature>
<dbReference type="InterPro" id="IPR004846">
    <property type="entry name" value="T2SS/T3SS_dom"/>
</dbReference>
<evidence type="ECO:0000256" key="5">
    <source>
        <dbReference type="RuleBase" id="RU004004"/>
    </source>
</evidence>
<dbReference type="PANTHER" id="PTHR30332:SF24">
    <property type="entry name" value="SECRETIN GSPD-RELATED"/>
    <property type="match status" value="1"/>
</dbReference>
<dbReference type="GO" id="GO:0009306">
    <property type="term" value="P:protein secretion"/>
    <property type="evidence" value="ECO:0007669"/>
    <property type="project" value="InterPro"/>
</dbReference>